<evidence type="ECO:0000256" key="3">
    <source>
        <dbReference type="ARBA" id="ARBA00022960"/>
    </source>
</evidence>
<dbReference type="SUPFAM" id="SSF47090">
    <property type="entry name" value="PGBD-like"/>
    <property type="match status" value="2"/>
</dbReference>
<gene>
    <name evidence="9" type="ORF">FOJ82_01260</name>
</gene>
<feature type="domain" description="L,D-TPase catalytic" evidence="8">
    <location>
        <begin position="261"/>
        <end position="373"/>
    </location>
</feature>
<feature type="active site" description="Nucleophile" evidence="6">
    <location>
        <position position="348"/>
    </location>
</feature>
<keyword evidence="5 6" id="KW-0961">Cell wall biogenesis/degradation</keyword>
<evidence type="ECO:0000256" key="1">
    <source>
        <dbReference type="ARBA" id="ARBA00004752"/>
    </source>
</evidence>
<dbReference type="GO" id="GO:0018104">
    <property type="term" value="P:peptidoglycan-protein cross-linking"/>
    <property type="evidence" value="ECO:0007669"/>
    <property type="project" value="TreeGrafter"/>
</dbReference>
<evidence type="ECO:0000313" key="9">
    <source>
        <dbReference type="EMBL" id="TRY20276.1"/>
    </source>
</evidence>
<dbReference type="Proteomes" id="UP000317638">
    <property type="component" value="Unassembled WGS sequence"/>
</dbReference>
<dbReference type="Pfam" id="PF03734">
    <property type="entry name" value="YkuD"/>
    <property type="match status" value="1"/>
</dbReference>
<proteinExistence type="predicted"/>
<dbReference type="Pfam" id="PF01471">
    <property type="entry name" value="PG_binding_1"/>
    <property type="match status" value="2"/>
</dbReference>
<dbReference type="EMBL" id="VKKG01000001">
    <property type="protein sequence ID" value="TRY20276.1"/>
    <property type="molecule type" value="Genomic_DNA"/>
</dbReference>
<dbReference type="InterPro" id="IPR036366">
    <property type="entry name" value="PGBDSf"/>
</dbReference>
<comment type="caution">
    <text evidence="9">The sequence shown here is derived from an EMBL/GenBank/DDBJ whole genome shotgun (WGS) entry which is preliminary data.</text>
</comment>
<evidence type="ECO:0000256" key="2">
    <source>
        <dbReference type="ARBA" id="ARBA00022679"/>
    </source>
</evidence>
<evidence type="ECO:0000256" key="6">
    <source>
        <dbReference type="PROSITE-ProRule" id="PRU01373"/>
    </source>
</evidence>
<dbReference type="Gene3D" id="2.40.440.10">
    <property type="entry name" value="L,D-transpeptidase catalytic domain-like"/>
    <property type="match status" value="1"/>
</dbReference>
<sequence length="375" mass="40617">MAHPGGVPPTDPSVVVADPTPTPSAEPTTEESPESSPSPTDVDTPAPQPAPHEPEEPTQTPTDSPEPAPADPTTPPPPPAIIDVGDEGDKVRELQSRLQQIEWFEGRITPNYGDQTRLAVEGFQSKRGIPVLGYVDQVTWDRLLGMTRMPTHDEMHNILTPGPALLGEGSKGDDVKDLQARLKQIAWYFDKVDGIYGAKTVEAVKGFQEKREIPVTGEVDQRTLDRLHGMTHKPTTDELNNVAPKPGAGAMVLDDRCLQGRVVCISKAQRKLAWVVDGQIQMTMDVRFGSEMTPTRNGVFAVNWKSRDHVSSLYDTAMPYALFFSGGQAVHYSADFAARGYNGASHGCVNVRDKAAVSALFDAAKVGDKVVVYTG</sequence>
<feature type="compositionally biased region" description="Low complexity" evidence="7">
    <location>
        <begin position="17"/>
        <end position="27"/>
    </location>
</feature>
<evidence type="ECO:0000256" key="7">
    <source>
        <dbReference type="SAM" id="MobiDB-lite"/>
    </source>
</evidence>
<dbReference type="InterPro" id="IPR005490">
    <property type="entry name" value="LD_TPept_cat_dom"/>
</dbReference>
<protein>
    <submittedName>
        <fullName evidence="9">L,D-transpeptidase family protein</fullName>
    </submittedName>
</protein>
<dbReference type="InterPro" id="IPR036365">
    <property type="entry name" value="PGBD-like_sf"/>
</dbReference>
<feature type="compositionally biased region" description="Pro residues" evidence="7">
    <location>
        <begin position="64"/>
        <end position="80"/>
    </location>
</feature>
<dbReference type="InterPro" id="IPR038063">
    <property type="entry name" value="Transpep_catalytic_dom"/>
</dbReference>
<dbReference type="GO" id="GO:0008360">
    <property type="term" value="P:regulation of cell shape"/>
    <property type="evidence" value="ECO:0007669"/>
    <property type="project" value="UniProtKB-UniRule"/>
</dbReference>
<feature type="active site" description="Proton donor/acceptor" evidence="6">
    <location>
        <position position="331"/>
    </location>
</feature>
<dbReference type="UniPathway" id="UPA00219"/>
<name>A0A553K6E7_9ACTN</name>
<keyword evidence="10" id="KW-1185">Reference proteome</keyword>
<keyword evidence="3 6" id="KW-0133">Cell shape</keyword>
<evidence type="ECO:0000256" key="5">
    <source>
        <dbReference type="ARBA" id="ARBA00023316"/>
    </source>
</evidence>
<organism evidence="9 10">
    <name type="scientific">Tessaracoccus rhinocerotis</name>
    <dbReference type="NCBI Taxonomy" id="1689449"/>
    <lineage>
        <taxon>Bacteria</taxon>
        <taxon>Bacillati</taxon>
        <taxon>Actinomycetota</taxon>
        <taxon>Actinomycetes</taxon>
        <taxon>Propionibacteriales</taxon>
        <taxon>Propionibacteriaceae</taxon>
        <taxon>Tessaracoccus</taxon>
    </lineage>
</organism>
<dbReference type="InterPro" id="IPR050979">
    <property type="entry name" value="LD-transpeptidase"/>
</dbReference>
<dbReference type="PANTHER" id="PTHR30582">
    <property type="entry name" value="L,D-TRANSPEPTIDASE"/>
    <property type="match status" value="1"/>
</dbReference>
<evidence type="ECO:0000313" key="10">
    <source>
        <dbReference type="Proteomes" id="UP000317638"/>
    </source>
</evidence>
<dbReference type="Gene3D" id="1.10.101.10">
    <property type="entry name" value="PGBD-like superfamily/PGBD"/>
    <property type="match status" value="2"/>
</dbReference>
<keyword evidence="4 6" id="KW-0573">Peptidoglycan synthesis</keyword>
<dbReference type="PROSITE" id="PS52029">
    <property type="entry name" value="LD_TPASE"/>
    <property type="match status" value="1"/>
</dbReference>
<feature type="compositionally biased region" description="Low complexity" evidence="7">
    <location>
        <begin position="34"/>
        <end position="45"/>
    </location>
</feature>
<evidence type="ECO:0000259" key="8">
    <source>
        <dbReference type="PROSITE" id="PS52029"/>
    </source>
</evidence>
<dbReference type="SUPFAM" id="SSF141523">
    <property type="entry name" value="L,D-transpeptidase catalytic domain-like"/>
    <property type="match status" value="1"/>
</dbReference>
<reference evidence="9 10" key="1">
    <citation type="submission" date="2019-07" db="EMBL/GenBank/DDBJ databases">
        <authorList>
            <person name="Zhou L.-Y."/>
        </authorList>
    </citation>
    <scope>NUCLEOTIDE SEQUENCE [LARGE SCALE GENOMIC DNA]</scope>
    <source>
        <strain evidence="9 10">YIM 101269</strain>
    </source>
</reference>
<evidence type="ECO:0000256" key="4">
    <source>
        <dbReference type="ARBA" id="ARBA00022984"/>
    </source>
</evidence>
<dbReference type="CDD" id="cd16913">
    <property type="entry name" value="YkuD_like"/>
    <property type="match status" value="1"/>
</dbReference>
<dbReference type="PANTHER" id="PTHR30582:SF33">
    <property type="entry name" value="EXPORTED PROTEIN"/>
    <property type="match status" value="1"/>
</dbReference>
<feature type="region of interest" description="Disordered" evidence="7">
    <location>
        <begin position="1"/>
        <end position="85"/>
    </location>
</feature>
<dbReference type="AlphaFoldDB" id="A0A553K6E7"/>
<dbReference type="InterPro" id="IPR002477">
    <property type="entry name" value="Peptidoglycan-bd-like"/>
</dbReference>
<dbReference type="GO" id="GO:0071555">
    <property type="term" value="P:cell wall organization"/>
    <property type="evidence" value="ECO:0007669"/>
    <property type="project" value="UniProtKB-UniRule"/>
</dbReference>
<comment type="pathway">
    <text evidence="1 6">Cell wall biogenesis; peptidoglycan biosynthesis.</text>
</comment>
<dbReference type="GO" id="GO:0071972">
    <property type="term" value="F:peptidoglycan L,D-transpeptidase activity"/>
    <property type="evidence" value="ECO:0007669"/>
    <property type="project" value="TreeGrafter"/>
</dbReference>
<feature type="compositionally biased region" description="Pro residues" evidence="7">
    <location>
        <begin position="1"/>
        <end position="11"/>
    </location>
</feature>
<keyword evidence="2" id="KW-0808">Transferase</keyword>
<accession>A0A553K6E7</accession>
<dbReference type="GO" id="GO:0016740">
    <property type="term" value="F:transferase activity"/>
    <property type="evidence" value="ECO:0007669"/>
    <property type="project" value="UniProtKB-KW"/>
</dbReference>
<dbReference type="OrthoDB" id="8887048at2"/>
<dbReference type="GO" id="GO:0005576">
    <property type="term" value="C:extracellular region"/>
    <property type="evidence" value="ECO:0007669"/>
    <property type="project" value="TreeGrafter"/>
</dbReference>